<feature type="transmembrane region" description="Helical" evidence="1">
    <location>
        <begin position="142"/>
        <end position="175"/>
    </location>
</feature>
<feature type="transmembrane region" description="Helical" evidence="1">
    <location>
        <begin position="86"/>
        <end position="105"/>
    </location>
</feature>
<dbReference type="Pfam" id="PF13231">
    <property type="entry name" value="PMT_2"/>
    <property type="match status" value="1"/>
</dbReference>
<evidence type="ECO:0000313" key="4">
    <source>
        <dbReference type="Proteomes" id="UP000230116"/>
    </source>
</evidence>
<feature type="transmembrane region" description="Helical" evidence="1">
    <location>
        <begin position="315"/>
        <end position="334"/>
    </location>
</feature>
<dbReference type="EMBL" id="PETM01000060">
    <property type="protein sequence ID" value="PIV62425.1"/>
    <property type="molecule type" value="Genomic_DNA"/>
</dbReference>
<keyword evidence="1" id="KW-0812">Transmembrane</keyword>
<feature type="transmembrane region" description="Helical" evidence="1">
    <location>
        <begin position="387"/>
        <end position="404"/>
    </location>
</feature>
<gene>
    <name evidence="3" type="ORF">COS12_02450</name>
</gene>
<feature type="transmembrane region" description="Helical" evidence="1">
    <location>
        <begin position="111"/>
        <end position="130"/>
    </location>
</feature>
<dbReference type="Proteomes" id="UP000230116">
    <property type="component" value="Unassembled WGS sequence"/>
</dbReference>
<feature type="domain" description="Glycosyltransferase RgtA/B/C/D-like" evidence="2">
    <location>
        <begin position="91"/>
        <end position="207"/>
    </location>
</feature>
<feature type="transmembrane region" description="Helical" evidence="1">
    <location>
        <begin position="341"/>
        <end position="358"/>
    </location>
</feature>
<comment type="caution">
    <text evidence="3">The sequence shown here is derived from an EMBL/GenBank/DDBJ whole genome shotgun (WGS) entry which is preliminary data.</text>
</comment>
<dbReference type="AlphaFoldDB" id="A0A2M7E3X6"/>
<dbReference type="InterPro" id="IPR038731">
    <property type="entry name" value="RgtA/B/C-like"/>
</dbReference>
<organism evidence="3 4">
    <name type="scientific">Candidatus Roizmanbacteria bacterium CG01_land_8_20_14_3_00_33_9</name>
    <dbReference type="NCBI Taxonomy" id="1974843"/>
    <lineage>
        <taxon>Bacteria</taxon>
        <taxon>Candidatus Roizmaniibacteriota</taxon>
    </lineage>
</organism>
<feature type="transmembrane region" description="Helical" evidence="1">
    <location>
        <begin position="12"/>
        <end position="33"/>
    </location>
</feature>
<evidence type="ECO:0000259" key="2">
    <source>
        <dbReference type="Pfam" id="PF13231"/>
    </source>
</evidence>
<keyword evidence="1" id="KW-0472">Membrane</keyword>
<evidence type="ECO:0000313" key="3">
    <source>
        <dbReference type="EMBL" id="PIV62425.1"/>
    </source>
</evidence>
<feature type="transmembrane region" description="Helical" evidence="1">
    <location>
        <begin position="181"/>
        <end position="208"/>
    </location>
</feature>
<proteinExistence type="predicted"/>
<name>A0A2M7E3X6_9BACT</name>
<sequence length="418" mass="48795">MRENISLKRFIPYFTLTMIVLVSTLILWLPFILRFSHWLGLSISESNFLYIYKHYDGPLYIIPAKSFYDPEIIKTLRVDISLIPGYYAAHLPLYSLFIRIFSYVFGYLKSMIFTNVFFTVILAGFFYYFIRFFQITKKPLLLATIFLFLPRFLVVRSVGAPESLFILLVLVSLFFFEKKNYLFAGVFGGLATMTKSPGILLFFAYLLAIGEQCLKQNNPVNIRNPIGNGLPAGRQGLPRSFDVTSGFARDDNNAKFAFNWRWFGLIFIPIGLLLVFILYYFQFGDFFAYFKSGDNIHLVFPYAIFNASKSWVGTAWLEDVLFVFFIYILTVITLRNTKHRSFFYFSLVYLIATTFVQHRDISRYSLPLWPMACIAFESFFTSKKFKIAAMILLPAIFLYAWNFFVQNVMPIGEWQPFL</sequence>
<accession>A0A2M7E3X6</accession>
<reference evidence="4" key="1">
    <citation type="submission" date="2017-09" db="EMBL/GenBank/DDBJ databases">
        <title>Depth-based differentiation of microbial function through sediment-hosted aquifers and enrichment of novel symbionts in the deep terrestrial subsurface.</title>
        <authorList>
            <person name="Probst A.J."/>
            <person name="Ladd B."/>
            <person name="Jarett J.K."/>
            <person name="Geller-Mcgrath D.E."/>
            <person name="Sieber C.M.K."/>
            <person name="Emerson J.B."/>
            <person name="Anantharaman K."/>
            <person name="Thomas B.C."/>
            <person name="Malmstrom R."/>
            <person name="Stieglmeier M."/>
            <person name="Klingl A."/>
            <person name="Woyke T."/>
            <person name="Ryan C.M."/>
            <person name="Banfield J.F."/>
        </authorList>
    </citation>
    <scope>NUCLEOTIDE SEQUENCE [LARGE SCALE GENOMIC DNA]</scope>
</reference>
<keyword evidence="1" id="KW-1133">Transmembrane helix</keyword>
<evidence type="ECO:0000256" key="1">
    <source>
        <dbReference type="SAM" id="Phobius"/>
    </source>
</evidence>
<protein>
    <recommendedName>
        <fullName evidence="2">Glycosyltransferase RgtA/B/C/D-like domain-containing protein</fullName>
    </recommendedName>
</protein>
<feature type="transmembrane region" description="Helical" evidence="1">
    <location>
        <begin position="262"/>
        <end position="281"/>
    </location>
</feature>